<reference evidence="4 5" key="2">
    <citation type="journal article" date="2019" name="G3 (Bethesda)">
        <title>Hybrid Assembly of the Genome of the Entomopathogenic Nematode Steinernema carpocapsae Identifies the X-Chromosome.</title>
        <authorList>
            <person name="Serra L."/>
            <person name="Macchietto M."/>
            <person name="Macias-Munoz A."/>
            <person name="McGill C.J."/>
            <person name="Rodriguez I.M."/>
            <person name="Rodriguez B."/>
            <person name="Murad R."/>
            <person name="Mortazavi A."/>
        </authorList>
    </citation>
    <scope>NUCLEOTIDE SEQUENCE [LARGE SCALE GENOMIC DNA]</scope>
    <source>
        <strain evidence="4 5">ALL</strain>
    </source>
</reference>
<dbReference type="Gene3D" id="3.40.50.1000">
    <property type="entry name" value="HAD superfamily/HAD-like"/>
    <property type="match status" value="1"/>
</dbReference>
<evidence type="ECO:0000313" key="4">
    <source>
        <dbReference type="EMBL" id="TKR88756.1"/>
    </source>
</evidence>
<dbReference type="AlphaFoldDB" id="A0A4U5NYS8"/>
<dbReference type="InterPro" id="IPR006439">
    <property type="entry name" value="HAD-SF_hydro_IA"/>
</dbReference>
<dbReference type="GO" id="GO:0000287">
    <property type="term" value="F:magnesium ion binding"/>
    <property type="evidence" value="ECO:0007669"/>
    <property type="project" value="InterPro"/>
</dbReference>
<dbReference type="OrthoDB" id="272500at2759"/>
<evidence type="ECO:0000313" key="5">
    <source>
        <dbReference type="Proteomes" id="UP000298663"/>
    </source>
</evidence>
<evidence type="ECO:0000256" key="1">
    <source>
        <dbReference type="ARBA" id="ARBA00022605"/>
    </source>
</evidence>
<dbReference type="PANTHER" id="PTHR20371:SF1">
    <property type="entry name" value="ENOLASE-PHOSPHATASE E1"/>
    <property type="match status" value="1"/>
</dbReference>
<evidence type="ECO:0000256" key="3">
    <source>
        <dbReference type="ARBA" id="ARBA00023167"/>
    </source>
</evidence>
<dbReference type="InterPro" id="IPR036412">
    <property type="entry name" value="HAD-like_sf"/>
</dbReference>
<keyword evidence="5" id="KW-1185">Reference proteome</keyword>
<dbReference type="PANTHER" id="PTHR20371">
    <property type="entry name" value="ENOLASE-PHOSPHATASE E1"/>
    <property type="match status" value="1"/>
</dbReference>
<dbReference type="FunFam" id="3.40.50.1000:FF:000079">
    <property type="entry name" value="Enolase-phosphatase E1"/>
    <property type="match status" value="1"/>
</dbReference>
<evidence type="ECO:0008006" key="6">
    <source>
        <dbReference type="Google" id="ProtNLM"/>
    </source>
</evidence>
<reference evidence="4 5" key="1">
    <citation type="journal article" date="2015" name="Genome Biol.">
        <title>Comparative genomics of Steinernema reveals deeply conserved gene regulatory networks.</title>
        <authorList>
            <person name="Dillman A.R."/>
            <person name="Macchietto M."/>
            <person name="Porter C.F."/>
            <person name="Rogers A."/>
            <person name="Williams B."/>
            <person name="Antoshechkin I."/>
            <person name="Lee M.M."/>
            <person name="Goodwin Z."/>
            <person name="Lu X."/>
            <person name="Lewis E.E."/>
            <person name="Goodrich-Blair H."/>
            <person name="Stock S.P."/>
            <person name="Adams B.J."/>
            <person name="Sternberg P.W."/>
            <person name="Mortazavi A."/>
        </authorList>
    </citation>
    <scope>NUCLEOTIDE SEQUENCE [LARGE SCALE GENOMIC DNA]</scope>
    <source>
        <strain evidence="4 5">ALL</strain>
    </source>
</reference>
<dbReference type="SUPFAM" id="SSF56784">
    <property type="entry name" value="HAD-like"/>
    <property type="match status" value="1"/>
</dbReference>
<sequence length="175" mass="19575">MKVRLNSQQSFWTVSVEPDWSDVFLDVSYSSKSSFWSFAAGKQVGIHPNVYPDVFPVLQKLHSSGTPIYIYSSGSVQAQKLLFKYSLTGDITTILSGYFDTNIGYKQDSTSYEKIAVSIKKDPAKILFLTDVEKEAYAAKAAGFQCKLVLREGNAPLTEQALKDFKTICNFKELL</sequence>
<protein>
    <recommendedName>
        <fullName evidence="6">Enolase-phosphatase E1</fullName>
    </recommendedName>
</protein>
<dbReference type="Pfam" id="PF00702">
    <property type="entry name" value="Hydrolase"/>
    <property type="match status" value="1"/>
</dbReference>
<keyword evidence="2" id="KW-0378">Hydrolase</keyword>
<dbReference type="GO" id="GO:0043874">
    <property type="term" value="F:acireductone synthase activity"/>
    <property type="evidence" value="ECO:0007669"/>
    <property type="project" value="InterPro"/>
</dbReference>
<accession>A0A4U5NYS8</accession>
<dbReference type="EMBL" id="AZBU02000003">
    <property type="protein sequence ID" value="TKR88756.1"/>
    <property type="molecule type" value="Genomic_DNA"/>
</dbReference>
<gene>
    <name evidence="4" type="ORF">L596_012952</name>
</gene>
<keyword evidence="3" id="KW-0486">Methionine biosynthesis</keyword>
<comment type="caution">
    <text evidence="4">The sequence shown here is derived from an EMBL/GenBank/DDBJ whole genome shotgun (WGS) entry which is preliminary data.</text>
</comment>
<proteinExistence type="predicted"/>
<dbReference type="Proteomes" id="UP000298663">
    <property type="component" value="Unassembled WGS sequence"/>
</dbReference>
<name>A0A4U5NYS8_STECR</name>
<organism evidence="4 5">
    <name type="scientific">Steinernema carpocapsae</name>
    <name type="common">Entomopathogenic nematode</name>
    <dbReference type="NCBI Taxonomy" id="34508"/>
    <lineage>
        <taxon>Eukaryota</taxon>
        <taxon>Metazoa</taxon>
        <taxon>Ecdysozoa</taxon>
        <taxon>Nematoda</taxon>
        <taxon>Chromadorea</taxon>
        <taxon>Rhabditida</taxon>
        <taxon>Tylenchina</taxon>
        <taxon>Panagrolaimomorpha</taxon>
        <taxon>Strongyloidoidea</taxon>
        <taxon>Steinernematidae</taxon>
        <taxon>Steinernema</taxon>
    </lineage>
</organism>
<keyword evidence="1" id="KW-0028">Amino-acid biosynthesis</keyword>
<dbReference type="InterPro" id="IPR023943">
    <property type="entry name" value="Enolase-ppase_E1"/>
</dbReference>
<dbReference type="NCBIfam" id="TIGR01691">
    <property type="entry name" value="enolase-ppase"/>
    <property type="match status" value="1"/>
</dbReference>
<dbReference type="NCBIfam" id="TIGR01549">
    <property type="entry name" value="HAD-SF-IA-v1"/>
    <property type="match status" value="1"/>
</dbReference>
<evidence type="ECO:0000256" key="2">
    <source>
        <dbReference type="ARBA" id="ARBA00022801"/>
    </source>
</evidence>
<dbReference type="GO" id="GO:0019509">
    <property type="term" value="P:L-methionine salvage from methylthioadenosine"/>
    <property type="evidence" value="ECO:0007669"/>
    <property type="project" value="InterPro"/>
</dbReference>
<dbReference type="InterPro" id="IPR023214">
    <property type="entry name" value="HAD_sf"/>
</dbReference>